<dbReference type="PANTHER" id="PTHR21529">
    <property type="entry name" value="MAMMARY TURMOR VIRUS RECEPTOR HOMOLOG 1, 2 MTVR1, 2"/>
    <property type="match status" value="1"/>
</dbReference>
<evidence type="ECO:0000313" key="2">
    <source>
        <dbReference type="Proteomes" id="UP001604336"/>
    </source>
</evidence>
<accession>A0ABD1VZV6</accession>
<comment type="caution">
    <text evidence="1">The sequence shown here is derived from an EMBL/GenBank/DDBJ whole genome shotgun (WGS) entry which is preliminary data.</text>
</comment>
<dbReference type="InterPro" id="IPR039904">
    <property type="entry name" value="TRANK1"/>
</dbReference>
<sequence length="257" mass="29192">MSHIKVGLQEWVSREDYVSLFDRRVSTLSAQERNAIYDVFKDYKKMKTKHCEYDLPDLVMNLHFRLNNENLQGEKMDFVYVDENFRTHFGLLKLAQSVIDLLSHFFPQSFDVLPPETSFINGEPPIVIEPGSNENAIITVFGGSGNVDTKMVGFGAEQVILVRDDSVKKEISNYIGHQALIPTIVECKGLEFQVAHSSVCTKKNSLIESFPDWAEKKRGEFFLFCPVGKEALFPESENRASLLHQLGICKMHNIVAS</sequence>
<dbReference type="AlphaFoldDB" id="A0ABD1VZV6"/>
<reference evidence="2" key="1">
    <citation type="submission" date="2024-07" db="EMBL/GenBank/DDBJ databases">
        <title>Two chromosome-level genome assemblies of Korean endemic species Abeliophyllum distichum and Forsythia ovata (Oleaceae).</title>
        <authorList>
            <person name="Jang H."/>
        </authorList>
    </citation>
    <scope>NUCLEOTIDE SEQUENCE [LARGE SCALE GENOMIC DNA]</scope>
</reference>
<name>A0ABD1VZV6_9LAMI</name>
<dbReference type="Proteomes" id="UP001604336">
    <property type="component" value="Unassembled WGS sequence"/>
</dbReference>
<keyword evidence="2" id="KW-1185">Reference proteome</keyword>
<gene>
    <name evidence="1" type="ORF">Adt_03916</name>
</gene>
<protein>
    <submittedName>
        <fullName evidence="1">Uncharacterized protein</fullName>
    </submittedName>
</protein>
<evidence type="ECO:0000313" key="1">
    <source>
        <dbReference type="EMBL" id="KAL2542938.1"/>
    </source>
</evidence>
<proteinExistence type="predicted"/>
<organism evidence="1 2">
    <name type="scientific">Abeliophyllum distichum</name>
    <dbReference type="NCBI Taxonomy" id="126358"/>
    <lineage>
        <taxon>Eukaryota</taxon>
        <taxon>Viridiplantae</taxon>
        <taxon>Streptophyta</taxon>
        <taxon>Embryophyta</taxon>
        <taxon>Tracheophyta</taxon>
        <taxon>Spermatophyta</taxon>
        <taxon>Magnoliopsida</taxon>
        <taxon>eudicotyledons</taxon>
        <taxon>Gunneridae</taxon>
        <taxon>Pentapetalae</taxon>
        <taxon>asterids</taxon>
        <taxon>lamiids</taxon>
        <taxon>Lamiales</taxon>
        <taxon>Oleaceae</taxon>
        <taxon>Forsythieae</taxon>
        <taxon>Abeliophyllum</taxon>
    </lineage>
</organism>
<dbReference type="PANTHER" id="PTHR21529:SF4">
    <property type="entry name" value="TPR AND ANKYRIN REPEAT-CONTAINING PROTEIN 1"/>
    <property type="match status" value="1"/>
</dbReference>
<dbReference type="EMBL" id="JBFOLK010000001">
    <property type="protein sequence ID" value="KAL2542938.1"/>
    <property type="molecule type" value="Genomic_DNA"/>
</dbReference>